<dbReference type="EMBL" id="LNXV01000004">
    <property type="protein sequence ID" value="KTC86775.1"/>
    <property type="molecule type" value="Genomic_DNA"/>
</dbReference>
<comment type="similarity">
    <text evidence="1 2">Belongs to the UPF0250 family.</text>
</comment>
<accession>A0A0W0STR0</accession>
<dbReference type="SUPFAM" id="SSF117991">
    <property type="entry name" value="YbeD/HP0495-like"/>
    <property type="match status" value="1"/>
</dbReference>
<evidence type="ECO:0000256" key="2">
    <source>
        <dbReference type="HAMAP-Rule" id="MF_00659"/>
    </source>
</evidence>
<gene>
    <name evidence="3" type="ORF">Lbru_0716</name>
</gene>
<proteinExistence type="inferred from homology"/>
<dbReference type="STRING" id="29422.Lbru_0716"/>
<dbReference type="InterPro" id="IPR027471">
    <property type="entry name" value="YbeD-like_sf"/>
</dbReference>
<protein>
    <recommendedName>
        <fullName evidence="2">UPF0250 protein Lbru_0716</fullName>
    </recommendedName>
</protein>
<dbReference type="AlphaFoldDB" id="A0A0W0STR0"/>
<comment type="caution">
    <text evidence="3">The sequence shown here is derived from an EMBL/GenBank/DDBJ whole genome shotgun (WGS) entry which is preliminary data.</text>
</comment>
<dbReference type="Proteomes" id="UP000054742">
    <property type="component" value="Unassembled WGS sequence"/>
</dbReference>
<dbReference type="PANTHER" id="PTHR38036">
    <property type="entry name" value="UPF0250 PROTEIN YBED"/>
    <property type="match status" value="1"/>
</dbReference>
<dbReference type="PANTHER" id="PTHR38036:SF1">
    <property type="entry name" value="UPF0250 PROTEIN YBED"/>
    <property type="match status" value="1"/>
</dbReference>
<dbReference type="RefSeq" id="WP_058440795.1">
    <property type="nucleotide sequence ID" value="NZ_CAAAHU010000007.1"/>
</dbReference>
<dbReference type="InterPro" id="IPR007454">
    <property type="entry name" value="UPF0250_YbeD-like"/>
</dbReference>
<dbReference type="HAMAP" id="MF_00659">
    <property type="entry name" value="UPF0250"/>
    <property type="match status" value="1"/>
</dbReference>
<dbReference type="GO" id="GO:0005829">
    <property type="term" value="C:cytosol"/>
    <property type="evidence" value="ECO:0007669"/>
    <property type="project" value="TreeGrafter"/>
</dbReference>
<dbReference type="Pfam" id="PF04359">
    <property type="entry name" value="DUF493"/>
    <property type="match status" value="1"/>
</dbReference>
<dbReference type="PATRIC" id="fig|29422.6.peg.749"/>
<keyword evidence="4" id="KW-1185">Reference proteome</keyword>
<name>A0A0W0STR0_9GAMM</name>
<sequence>MTDKKSLIEFPCNFPLKIIGTNTDNFFVEVTEITRKHFPATPDDAIICQESQQGNYLAITVTIYVCDQITLDALYLELTQHPDIKMVL</sequence>
<evidence type="ECO:0000313" key="3">
    <source>
        <dbReference type="EMBL" id="KTC86775.1"/>
    </source>
</evidence>
<evidence type="ECO:0000256" key="1">
    <source>
        <dbReference type="ARBA" id="ARBA00008460"/>
    </source>
</evidence>
<dbReference type="OrthoDB" id="9793424at2"/>
<evidence type="ECO:0000313" key="4">
    <source>
        <dbReference type="Proteomes" id="UP000054742"/>
    </source>
</evidence>
<reference evidence="3 4" key="1">
    <citation type="submission" date="2015-11" db="EMBL/GenBank/DDBJ databases">
        <title>Genomic analysis of 38 Legionella species identifies large and diverse effector repertoires.</title>
        <authorList>
            <person name="Burstein D."/>
            <person name="Amaro F."/>
            <person name="Zusman T."/>
            <person name="Lifshitz Z."/>
            <person name="Cohen O."/>
            <person name="Gilbert J.A."/>
            <person name="Pupko T."/>
            <person name="Shuman H.A."/>
            <person name="Segal G."/>
        </authorList>
    </citation>
    <scope>NUCLEOTIDE SEQUENCE [LARGE SCALE GENOMIC DNA]</scope>
    <source>
        <strain evidence="3 4">ATCC 43878</strain>
    </source>
</reference>
<dbReference type="Gene3D" id="3.30.70.260">
    <property type="match status" value="1"/>
</dbReference>
<organism evidence="3 4">
    <name type="scientific">Legionella brunensis</name>
    <dbReference type="NCBI Taxonomy" id="29422"/>
    <lineage>
        <taxon>Bacteria</taxon>
        <taxon>Pseudomonadati</taxon>
        <taxon>Pseudomonadota</taxon>
        <taxon>Gammaproteobacteria</taxon>
        <taxon>Legionellales</taxon>
        <taxon>Legionellaceae</taxon>
        <taxon>Legionella</taxon>
    </lineage>
</organism>